<feature type="chain" id="PRO_5045169053" description="EF-hand domain-containing protein" evidence="1">
    <location>
        <begin position="20"/>
        <end position="741"/>
    </location>
</feature>
<name>A0ABS9BMN4_9BACT</name>
<evidence type="ECO:0008006" key="4">
    <source>
        <dbReference type="Google" id="ProtNLM"/>
    </source>
</evidence>
<dbReference type="EMBL" id="JAKEVY010000004">
    <property type="protein sequence ID" value="MCF1716243.1"/>
    <property type="molecule type" value="Genomic_DNA"/>
</dbReference>
<dbReference type="RefSeq" id="WP_234867262.1">
    <property type="nucleotide sequence ID" value="NZ_JAKEVY010000004.1"/>
</dbReference>
<sequence length="741" mass="84203">MNKLIPFSSLVLASLGSIAQTSASGFQAMPVATYPVERSRVIFHENIDKEQKKLFQQPGSYVKGYIPLSKDETINTSVRYAMVDQLDAIQKSVELDSLLKDNEKIKYLKGLEILARNFGSGARARQIQPALAPEMIEHFSEAMSLDKKSKGIDPVVAKSHYWVGKIIVDCFSYPENIGVKASKDILQIKYLQLYPERTMPFLKTNFAYPKRDSLIAAEARRDPRKVYDYAASNDALARYIRIHPDPVVKVIAEMASSRSGQLYFPFIDEIYRGKMTFEEVDKVKDNDLEYYRLMVKTRLNHTERMLQKDTPMERKALIERMDNKARQYFISQINGLHNSPDPVRFKVVESLNPQELYYLCVLGEDEIYTSSYRGVFKRIITKLKGTPTDSLFMSMNFDYFRKFIKMAAAYNELDTLLKLMPDSNATVLMKSFMFGLEKTTSLNNVEDAVDVADAYSSIFEKNKVLAANMLEEARLNYERNVQNGDLNGQKIYQIEKTLFESADTTSKVDLSKALGIPPVYTVPFERLADSAGRVIQQVFFYGDDDKDGQVSFANFMTLFKGKPEWAVTENKDFVTIKSTKGKPVWIFANKPLYGLDDPDAKAQAKLQEYLDQNQLYPTVYIHRGHSYHVKSSLGQITPSARIVVLGSCGGYNNLNDVLTISPDAHIISSKQIGARAVNEPILNSINTSLRNGAAIEWMPMWTELGKLFTGEAKERFDDYIPPYKNLGAIFIKAYRGVEEEE</sequence>
<evidence type="ECO:0000256" key="1">
    <source>
        <dbReference type="SAM" id="SignalP"/>
    </source>
</evidence>
<reference evidence="2 3" key="1">
    <citation type="submission" date="2022-01" db="EMBL/GenBank/DDBJ databases">
        <title>Flavihumibacter sp. nov., isolated from sediment of a river.</title>
        <authorList>
            <person name="Liu H."/>
        </authorList>
    </citation>
    <scope>NUCLEOTIDE SEQUENCE [LARGE SCALE GENOMIC DNA]</scope>
    <source>
        <strain evidence="2 3">RY-1</strain>
    </source>
</reference>
<organism evidence="2 3">
    <name type="scientific">Flavihumibacter fluminis</name>
    <dbReference type="NCBI Taxonomy" id="2909236"/>
    <lineage>
        <taxon>Bacteria</taxon>
        <taxon>Pseudomonadati</taxon>
        <taxon>Bacteroidota</taxon>
        <taxon>Chitinophagia</taxon>
        <taxon>Chitinophagales</taxon>
        <taxon>Chitinophagaceae</taxon>
        <taxon>Flavihumibacter</taxon>
    </lineage>
</organism>
<evidence type="ECO:0000313" key="2">
    <source>
        <dbReference type="EMBL" id="MCF1716243.1"/>
    </source>
</evidence>
<proteinExistence type="predicted"/>
<gene>
    <name evidence="2" type="ORF">L0U88_16495</name>
</gene>
<feature type="signal peptide" evidence="1">
    <location>
        <begin position="1"/>
        <end position="19"/>
    </location>
</feature>
<accession>A0ABS9BMN4</accession>
<keyword evidence="3" id="KW-1185">Reference proteome</keyword>
<comment type="caution">
    <text evidence="2">The sequence shown here is derived from an EMBL/GenBank/DDBJ whole genome shotgun (WGS) entry which is preliminary data.</text>
</comment>
<evidence type="ECO:0000313" key="3">
    <source>
        <dbReference type="Proteomes" id="UP001200145"/>
    </source>
</evidence>
<keyword evidence="1" id="KW-0732">Signal</keyword>
<dbReference type="Proteomes" id="UP001200145">
    <property type="component" value="Unassembled WGS sequence"/>
</dbReference>
<protein>
    <recommendedName>
        <fullName evidence="4">EF-hand domain-containing protein</fullName>
    </recommendedName>
</protein>